<evidence type="ECO:0000256" key="1">
    <source>
        <dbReference type="SAM" id="Phobius"/>
    </source>
</evidence>
<accession>A0A7C3RQA0</accession>
<dbReference type="AlphaFoldDB" id="A0A7C3RQA0"/>
<feature type="transmembrane region" description="Helical" evidence="1">
    <location>
        <begin position="21"/>
        <end position="42"/>
    </location>
</feature>
<dbReference type="EMBL" id="DTIN01000009">
    <property type="protein sequence ID" value="HFX12922.1"/>
    <property type="molecule type" value="Genomic_DNA"/>
</dbReference>
<keyword evidence="1" id="KW-0812">Transmembrane</keyword>
<reference evidence="2" key="1">
    <citation type="journal article" date="2020" name="mSystems">
        <title>Genome- and Community-Level Interaction Insights into Carbon Utilization and Element Cycling Functions of Hydrothermarchaeota in Hydrothermal Sediment.</title>
        <authorList>
            <person name="Zhou Z."/>
            <person name="Liu Y."/>
            <person name="Xu W."/>
            <person name="Pan J."/>
            <person name="Luo Z.H."/>
            <person name="Li M."/>
        </authorList>
    </citation>
    <scope>NUCLEOTIDE SEQUENCE [LARGE SCALE GENOMIC DNA]</scope>
    <source>
        <strain evidence="2">SpSt-81</strain>
    </source>
</reference>
<proteinExistence type="predicted"/>
<protein>
    <submittedName>
        <fullName evidence="2">Uncharacterized protein</fullName>
    </submittedName>
</protein>
<sequence>MKKLFNILKLKKIISPLLYTLLTCILLILLYMFFNIFFWLGVQAFIISHEIVINANYALQLSVLKNEKVVFDFYYSSKTNSIQFYWMYGEKTKKIYLSPHLIPSGIRAYSPKGTYTFYFENGNIYPEGEISLSTFFTKRVIKFYKNGKVSF</sequence>
<organism evidence="2">
    <name type="scientific">Dictyoglomus thermophilum</name>
    <dbReference type="NCBI Taxonomy" id="14"/>
    <lineage>
        <taxon>Bacteria</taxon>
        <taxon>Pseudomonadati</taxon>
        <taxon>Dictyoglomota</taxon>
        <taxon>Dictyoglomia</taxon>
        <taxon>Dictyoglomales</taxon>
        <taxon>Dictyoglomaceae</taxon>
        <taxon>Dictyoglomus</taxon>
    </lineage>
</organism>
<keyword evidence="1" id="KW-1133">Transmembrane helix</keyword>
<keyword evidence="1" id="KW-0472">Membrane</keyword>
<comment type="caution">
    <text evidence="2">The sequence shown here is derived from an EMBL/GenBank/DDBJ whole genome shotgun (WGS) entry which is preliminary data.</text>
</comment>
<name>A0A7C3RQA0_DICTH</name>
<gene>
    <name evidence="2" type="ORF">ENW00_02030</name>
</gene>
<evidence type="ECO:0000313" key="2">
    <source>
        <dbReference type="EMBL" id="HFX12922.1"/>
    </source>
</evidence>